<organism evidence="1 2">
    <name type="scientific">Blautia wexlerae</name>
    <dbReference type="NCBI Taxonomy" id="418240"/>
    <lineage>
        <taxon>Bacteria</taxon>
        <taxon>Bacillati</taxon>
        <taxon>Bacillota</taxon>
        <taxon>Clostridia</taxon>
        <taxon>Lachnospirales</taxon>
        <taxon>Lachnospiraceae</taxon>
        <taxon>Blautia</taxon>
    </lineage>
</organism>
<dbReference type="RefSeq" id="WP_055201105.1">
    <property type="nucleotide sequence ID" value="NZ_BTHH01000024.1"/>
</dbReference>
<name>A0A174FS29_9FIRM</name>
<sequence length="244" mass="28122">MKSHVNIMDSDTAYENVIVYHGSDHILKEPIYQGGKTDNDYGNGFYTTEYKDRAKSWAVLNGDPEYSFVNRYILNTSGLKIMDLNDYGILAWIAEVIANRGTSLESAEITGSRIVEMYRISTADFDIIKGYRADDSYTQVIEAFLLNQINIEEIKKLFYKGSLGNQIFLKSQKAFKQIEWKDAWQVYKDESDVTADFHARREVNQFFSARNRAILLEGFEVPGITVRTAMGKFLLYHQEGDFYE</sequence>
<dbReference type="InterPro" id="IPR025051">
    <property type="entry name" value="DUF3990"/>
</dbReference>
<evidence type="ECO:0000313" key="2">
    <source>
        <dbReference type="Proteomes" id="UP000095431"/>
    </source>
</evidence>
<evidence type="ECO:0000313" key="1">
    <source>
        <dbReference type="EMBL" id="CUO52297.1"/>
    </source>
</evidence>
<dbReference type="EMBL" id="CYZN01000025">
    <property type="protein sequence ID" value="CUO52297.1"/>
    <property type="molecule type" value="Genomic_DNA"/>
</dbReference>
<dbReference type="Pfam" id="PF13151">
    <property type="entry name" value="DUF3990"/>
    <property type="match status" value="1"/>
</dbReference>
<proteinExistence type="predicted"/>
<accession>A0A174FS29</accession>
<protein>
    <recommendedName>
        <fullName evidence="3">DUF3990 domain-containing protein</fullName>
    </recommendedName>
</protein>
<dbReference type="Proteomes" id="UP000095431">
    <property type="component" value="Unassembled WGS sequence"/>
</dbReference>
<dbReference type="eggNOG" id="ENOG5030JFI">
    <property type="taxonomic scope" value="Bacteria"/>
</dbReference>
<dbReference type="AlphaFoldDB" id="A0A174FS29"/>
<evidence type="ECO:0008006" key="3">
    <source>
        <dbReference type="Google" id="ProtNLM"/>
    </source>
</evidence>
<gene>
    <name evidence="1" type="ORF">ERS852478_03075</name>
</gene>
<reference evidence="1 2" key="1">
    <citation type="submission" date="2015-09" db="EMBL/GenBank/DDBJ databases">
        <authorList>
            <consortium name="Pathogen Informatics"/>
        </authorList>
    </citation>
    <scope>NUCLEOTIDE SEQUENCE [LARGE SCALE GENOMIC DNA]</scope>
    <source>
        <strain evidence="1 2">2789STDY5834863</strain>
    </source>
</reference>